<protein>
    <submittedName>
        <fullName evidence="2">Uncharacterized protein LOC113401973</fullName>
    </submittedName>
</protein>
<dbReference type="OMA" id="ITWEQPW"/>
<keyword evidence="1" id="KW-1185">Reference proteome</keyword>
<dbReference type="GeneID" id="113401973"/>
<sequence>MEDMDLLARFENVEDLSDPTLIDDLQMVLEQIQAEDEEFMQILLDKKESMVVTWEQPWYQEPNCLTRPLKVKDDVSQDYRTDTICSEEAELISKNWKDFRKTYGVPNKPACLARWRNKDKSRHPNTPEELVRRFIMAYLARGLNRTIYQVYKFFITHYGNRFKGRYSVYEEKIMLVCMYHKPKNVVPYLSAVLGREPRGIYKKLLQLSNGKIIERNNFKWTLPLCTTFLKLLMKYTGEPLENLQNKRFGTSIWVQLEEAMGKEHLCLQMFWYNSLHVQLFVRCDIKINKLRKKILKKLKLYPYKIWSDIRWKEILEHFPDGFTHGFLYKTTSNIFRKYKDYRQTPLEKLIDYGLKRIKTMPNKRLKTLILNEKQELEIINYKK</sequence>
<accession>A0A8B8IL69</accession>
<dbReference type="OrthoDB" id="5812619at2759"/>
<proteinExistence type="predicted"/>
<dbReference type="RefSeq" id="XP_026497850.1">
    <property type="nucleotide sequence ID" value="XM_026642065.2"/>
</dbReference>
<dbReference type="Proteomes" id="UP001652626">
    <property type="component" value="Chromosome 2"/>
</dbReference>
<reference evidence="1" key="1">
    <citation type="submission" date="2025-05" db="UniProtKB">
        <authorList>
            <consortium name="RefSeq"/>
        </authorList>
    </citation>
    <scope>NUCLEOTIDE SEQUENCE [LARGE SCALE GENOMIC DNA]</scope>
</reference>
<evidence type="ECO:0000313" key="2">
    <source>
        <dbReference type="RefSeq" id="XP_026497850.1"/>
    </source>
</evidence>
<evidence type="ECO:0000313" key="1">
    <source>
        <dbReference type="Proteomes" id="UP001652626"/>
    </source>
</evidence>
<reference evidence="2" key="2">
    <citation type="submission" date="2025-08" db="UniProtKB">
        <authorList>
            <consortium name="RefSeq"/>
        </authorList>
    </citation>
    <scope>IDENTIFICATION</scope>
    <source>
        <tissue evidence="2">Whole body</tissue>
    </source>
</reference>
<organism evidence="1 2">
    <name type="scientific">Vanessa tameamea</name>
    <name type="common">Kamehameha butterfly</name>
    <dbReference type="NCBI Taxonomy" id="334116"/>
    <lineage>
        <taxon>Eukaryota</taxon>
        <taxon>Metazoa</taxon>
        <taxon>Ecdysozoa</taxon>
        <taxon>Arthropoda</taxon>
        <taxon>Hexapoda</taxon>
        <taxon>Insecta</taxon>
        <taxon>Pterygota</taxon>
        <taxon>Neoptera</taxon>
        <taxon>Endopterygota</taxon>
        <taxon>Lepidoptera</taxon>
        <taxon>Glossata</taxon>
        <taxon>Ditrysia</taxon>
        <taxon>Papilionoidea</taxon>
        <taxon>Nymphalidae</taxon>
        <taxon>Nymphalinae</taxon>
        <taxon>Vanessa</taxon>
    </lineage>
</organism>
<dbReference type="AlphaFoldDB" id="A0A8B8IL69"/>
<gene>
    <name evidence="2" type="primary">LOC113401973</name>
</gene>
<name>A0A8B8IL69_VANTA</name>